<name>A0A8X6G4A3_TRICU</name>
<comment type="caution">
    <text evidence="1">The sequence shown here is derived from an EMBL/GenBank/DDBJ whole genome shotgun (WGS) entry which is preliminary data.</text>
</comment>
<dbReference type="Proteomes" id="UP000887116">
    <property type="component" value="Unassembled WGS sequence"/>
</dbReference>
<keyword evidence="2" id="KW-1185">Reference proteome</keyword>
<protein>
    <submittedName>
        <fullName evidence="1">Uncharacterized protein</fullName>
    </submittedName>
</protein>
<gene>
    <name evidence="1" type="ORF">TNCT_674311</name>
</gene>
<accession>A0A8X6G4A3</accession>
<sequence length="73" mass="8322">MRSYQPLEVGMSTFLVLIFIKGKMCDIKKSNYEEKSRNMGTESTKKASISPMKEPVDISQLKKYLATACRLVE</sequence>
<dbReference type="AlphaFoldDB" id="A0A8X6G4A3"/>
<dbReference type="EMBL" id="BMAO01014565">
    <property type="protein sequence ID" value="GFQ95756.1"/>
    <property type="molecule type" value="Genomic_DNA"/>
</dbReference>
<evidence type="ECO:0000313" key="2">
    <source>
        <dbReference type="Proteomes" id="UP000887116"/>
    </source>
</evidence>
<reference evidence="1" key="1">
    <citation type="submission" date="2020-07" db="EMBL/GenBank/DDBJ databases">
        <title>Multicomponent nature underlies the extraordinary mechanical properties of spider dragline silk.</title>
        <authorList>
            <person name="Kono N."/>
            <person name="Nakamura H."/>
            <person name="Mori M."/>
            <person name="Yoshida Y."/>
            <person name="Ohtoshi R."/>
            <person name="Malay A.D."/>
            <person name="Moran D.A.P."/>
            <person name="Tomita M."/>
            <person name="Numata K."/>
            <person name="Arakawa K."/>
        </authorList>
    </citation>
    <scope>NUCLEOTIDE SEQUENCE</scope>
</reference>
<evidence type="ECO:0000313" key="1">
    <source>
        <dbReference type="EMBL" id="GFQ95756.1"/>
    </source>
</evidence>
<organism evidence="1 2">
    <name type="scientific">Trichonephila clavata</name>
    <name type="common">Joro spider</name>
    <name type="synonym">Nephila clavata</name>
    <dbReference type="NCBI Taxonomy" id="2740835"/>
    <lineage>
        <taxon>Eukaryota</taxon>
        <taxon>Metazoa</taxon>
        <taxon>Ecdysozoa</taxon>
        <taxon>Arthropoda</taxon>
        <taxon>Chelicerata</taxon>
        <taxon>Arachnida</taxon>
        <taxon>Araneae</taxon>
        <taxon>Araneomorphae</taxon>
        <taxon>Entelegynae</taxon>
        <taxon>Araneoidea</taxon>
        <taxon>Nephilidae</taxon>
        <taxon>Trichonephila</taxon>
    </lineage>
</organism>
<proteinExistence type="predicted"/>